<dbReference type="InterPro" id="IPR036318">
    <property type="entry name" value="FAD-bd_PCMH-like_sf"/>
</dbReference>
<dbReference type="InterPro" id="IPR016164">
    <property type="entry name" value="FAD-linked_Oxase-like_C"/>
</dbReference>
<evidence type="ECO:0000313" key="4">
    <source>
        <dbReference type="EMBL" id="KXI28519.1"/>
    </source>
</evidence>
<organism evidence="4 5">
    <name type="scientific">Paraglaciecola hydrolytica</name>
    <dbReference type="NCBI Taxonomy" id="1799789"/>
    <lineage>
        <taxon>Bacteria</taxon>
        <taxon>Pseudomonadati</taxon>
        <taxon>Pseudomonadota</taxon>
        <taxon>Gammaproteobacteria</taxon>
        <taxon>Alteromonadales</taxon>
        <taxon>Alteromonadaceae</taxon>
        <taxon>Paraglaciecola</taxon>
    </lineage>
</organism>
<keyword evidence="5" id="KW-1185">Reference proteome</keyword>
<dbReference type="STRING" id="1799789.AX660_15630"/>
<dbReference type="Pfam" id="PF01565">
    <property type="entry name" value="FAD_binding_4"/>
    <property type="match status" value="1"/>
</dbReference>
<evidence type="ECO:0000256" key="1">
    <source>
        <dbReference type="ARBA" id="ARBA00022630"/>
    </source>
</evidence>
<dbReference type="Gene3D" id="3.40.462.10">
    <property type="entry name" value="FAD-linked oxidases, C-terminal domain"/>
    <property type="match status" value="1"/>
</dbReference>
<sequence>MLSELLTTELDNKKVLILDTAAASQNYGQTTFSPQLVIDAAVIVLDESVIGKLLTLANRYSFCIYPISSGKNWGYGSFQFQSSSKPKVVLDLSKLKKITSTDKKLGLITLQPGVTQQDLYEFLSKNNWPYMTPVTGAGPSCSIVSNALERGYGITPRTDHFAAVNALKAYIPHPEHCETRYESAISALDSSKEDFIDKTFKWGLGPYLDGIFSQSNLGIVSEMTIRLAPLPKNFCSFYIKVPNHSNFPNAIELIRDTLQQFEGTVGSINLMDRRRLVSMTSKNPNGPATHATMTEQQVLQLAKSNQLPEWMIVGSIYGDSKIVQATKKFILKRANNLGTVYFSDSLLMKFVNRVLSLPLPQIEILTTLREQMKSLQEGTDIMLGKPNQIALPLAYWRNPRVFPDKSILLNPAKDGCGLLWYAPLIPMKTASLENFIQFVRTICPKYQIEPLITFTNLRHDCIDATVPIVFNLEDKDACDAAHSCLNELINAGLEFGFVPYRLNTGQQQKMDFKPVFWQTVKLIKESLDPNNILHPGRYSPHNIKS</sequence>
<proteinExistence type="predicted"/>
<dbReference type="SUPFAM" id="SSF56176">
    <property type="entry name" value="FAD-binding/transporter-associated domain-like"/>
    <property type="match status" value="1"/>
</dbReference>
<dbReference type="InterPro" id="IPR016167">
    <property type="entry name" value="FAD-bd_PCMH_sub1"/>
</dbReference>
<dbReference type="SUPFAM" id="SSF55103">
    <property type="entry name" value="FAD-linked oxidases, C-terminal domain"/>
    <property type="match status" value="1"/>
</dbReference>
<evidence type="ECO:0000259" key="3">
    <source>
        <dbReference type="PROSITE" id="PS51387"/>
    </source>
</evidence>
<dbReference type="AlphaFoldDB" id="A0A135ZZU2"/>
<evidence type="ECO:0000256" key="2">
    <source>
        <dbReference type="ARBA" id="ARBA00022827"/>
    </source>
</evidence>
<dbReference type="InterPro" id="IPR016169">
    <property type="entry name" value="FAD-bd_PCMH_sub2"/>
</dbReference>
<name>A0A135ZZU2_9ALTE</name>
<dbReference type="InterPro" id="IPR006094">
    <property type="entry name" value="Oxid_FAD_bind_N"/>
</dbReference>
<protein>
    <submittedName>
        <fullName evidence="4">FAD-binding protein</fullName>
    </submittedName>
</protein>
<dbReference type="PANTHER" id="PTHR11748">
    <property type="entry name" value="D-LACTATE DEHYDROGENASE"/>
    <property type="match status" value="1"/>
</dbReference>
<dbReference type="RefSeq" id="WP_068377507.1">
    <property type="nucleotide sequence ID" value="NZ_LSNE01000006.1"/>
</dbReference>
<reference evidence="5" key="1">
    <citation type="submission" date="2016-02" db="EMBL/GenBank/DDBJ databases">
        <authorList>
            <person name="Schultz-Johansen M."/>
            <person name="Glaring M.A."/>
            <person name="Bech P.K."/>
            <person name="Stougaard P."/>
        </authorList>
    </citation>
    <scope>NUCLEOTIDE SEQUENCE [LARGE SCALE GENOMIC DNA]</scope>
    <source>
        <strain evidence="5">S66</strain>
    </source>
</reference>
<dbReference type="Proteomes" id="UP000070299">
    <property type="component" value="Unassembled WGS sequence"/>
</dbReference>
<dbReference type="InterPro" id="IPR016170">
    <property type="entry name" value="Cytok_DH_C_sf"/>
</dbReference>
<dbReference type="PANTHER" id="PTHR11748:SF114">
    <property type="entry name" value="ARYL-ALCOHOL OXIDASE VANILLYL-ALCOHOL OXIDASE (AFU_ORTHOLOGUE AFUA_3G09500)-RELATED"/>
    <property type="match status" value="1"/>
</dbReference>
<accession>A0A135ZZU2</accession>
<comment type="caution">
    <text evidence="4">The sequence shown here is derived from an EMBL/GenBank/DDBJ whole genome shotgun (WGS) entry which is preliminary data.</text>
</comment>
<dbReference type="InterPro" id="IPR016166">
    <property type="entry name" value="FAD-bd_PCMH"/>
</dbReference>
<keyword evidence="2" id="KW-0274">FAD</keyword>
<dbReference type="Gene3D" id="3.30.465.10">
    <property type="match status" value="1"/>
</dbReference>
<dbReference type="GO" id="GO:1903457">
    <property type="term" value="P:lactate catabolic process"/>
    <property type="evidence" value="ECO:0007669"/>
    <property type="project" value="TreeGrafter"/>
</dbReference>
<keyword evidence="1" id="KW-0285">Flavoprotein</keyword>
<dbReference type="GO" id="GO:0071949">
    <property type="term" value="F:FAD binding"/>
    <property type="evidence" value="ECO:0007669"/>
    <property type="project" value="InterPro"/>
</dbReference>
<dbReference type="GO" id="GO:0004458">
    <property type="term" value="F:D-lactate dehydrogenase (cytochrome) activity"/>
    <property type="evidence" value="ECO:0007669"/>
    <property type="project" value="TreeGrafter"/>
</dbReference>
<dbReference type="EMBL" id="LSNE01000006">
    <property type="protein sequence ID" value="KXI28519.1"/>
    <property type="molecule type" value="Genomic_DNA"/>
</dbReference>
<dbReference type="GO" id="GO:0008720">
    <property type="term" value="F:D-lactate dehydrogenase (NAD+) activity"/>
    <property type="evidence" value="ECO:0007669"/>
    <property type="project" value="TreeGrafter"/>
</dbReference>
<dbReference type="OrthoDB" id="9811557at2"/>
<feature type="domain" description="FAD-binding PCMH-type" evidence="3">
    <location>
        <begin position="30"/>
        <end position="230"/>
    </location>
</feature>
<dbReference type="PROSITE" id="PS51387">
    <property type="entry name" value="FAD_PCMH"/>
    <property type="match status" value="1"/>
</dbReference>
<gene>
    <name evidence="4" type="ORF">AX660_15630</name>
</gene>
<dbReference type="Gene3D" id="3.30.43.10">
    <property type="entry name" value="Uridine Diphospho-n-acetylenolpyruvylglucosamine Reductase, domain 2"/>
    <property type="match status" value="1"/>
</dbReference>
<evidence type="ECO:0000313" key="5">
    <source>
        <dbReference type="Proteomes" id="UP000070299"/>
    </source>
</evidence>